<accession>A0A5N6VQE2</accession>
<keyword evidence="2" id="KW-1185">Reference proteome</keyword>
<organism evidence="1 2">
    <name type="scientific">Aspergillus transmontanensis</name>
    <dbReference type="NCBI Taxonomy" id="1034304"/>
    <lineage>
        <taxon>Eukaryota</taxon>
        <taxon>Fungi</taxon>
        <taxon>Dikarya</taxon>
        <taxon>Ascomycota</taxon>
        <taxon>Pezizomycotina</taxon>
        <taxon>Eurotiomycetes</taxon>
        <taxon>Eurotiomycetidae</taxon>
        <taxon>Eurotiales</taxon>
        <taxon>Aspergillaceae</taxon>
        <taxon>Aspergillus</taxon>
        <taxon>Aspergillus subgen. Circumdati</taxon>
    </lineage>
</organism>
<dbReference type="EMBL" id="ML738349">
    <property type="protein sequence ID" value="KAE8310814.1"/>
    <property type="molecule type" value="Genomic_DNA"/>
</dbReference>
<reference evidence="2" key="1">
    <citation type="submission" date="2019-04" db="EMBL/GenBank/DDBJ databases">
        <title>Friends and foes A comparative genomics studyof 23 Aspergillus species from section Flavi.</title>
        <authorList>
            <consortium name="DOE Joint Genome Institute"/>
            <person name="Kjaerbolling I."/>
            <person name="Vesth T."/>
            <person name="Frisvad J.C."/>
            <person name="Nybo J.L."/>
            <person name="Theobald S."/>
            <person name="Kildgaard S."/>
            <person name="Isbrandt T."/>
            <person name="Kuo A."/>
            <person name="Sato A."/>
            <person name="Lyhne E.K."/>
            <person name="Kogle M.E."/>
            <person name="Wiebenga A."/>
            <person name="Kun R.S."/>
            <person name="Lubbers R.J."/>
            <person name="Makela M.R."/>
            <person name="Barry K."/>
            <person name="Chovatia M."/>
            <person name="Clum A."/>
            <person name="Daum C."/>
            <person name="Haridas S."/>
            <person name="He G."/>
            <person name="LaButti K."/>
            <person name="Lipzen A."/>
            <person name="Mondo S."/>
            <person name="Riley R."/>
            <person name="Salamov A."/>
            <person name="Simmons B.A."/>
            <person name="Magnuson J.K."/>
            <person name="Henrissat B."/>
            <person name="Mortensen U.H."/>
            <person name="Larsen T.O."/>
            <person name="Devries R.P."/>
            <person name="Grigoriev I.V."/>
            <person name="Machida M."/>
            <person name="Baker S.E."/>
            <person name="Andersen M.R."/>
        </authorList>
    </citation>
    <scope>NUCLEOTIDE SEQUENCE [LARGE SCALE GENOMIC DNA]</scope>
    <source>
        <strain evidence="2">CBS 130015</strain>
    </source>
</reference>
<proteinExistence type="predicted"/>
<dbReference type="Proteomes" id="UP000325433">
    <property type="component" value="Unassembled WGS sequence"/>
</dbReference>
<evidence type="ECO:0000313" key="2">
    <source>
        <dbReference type="Proteomes" id="UP000325433"/>
    </source>
</evidence>
<evidence type="ECO:0000313" key="1">
    <source>
        <dbReference type="EMBL" id="KAE8310814.1"/>
    </source>
</evidence>
<sequence length="154" mass="17634">MKWMIAKVGTGSALLNISLMHFPDVNIEKGEKYTENYTTHVNIWRTHYESWSLKKRDTFYACDDTQAPERVNGDDLSHALSIRVYKVGQIVVDFSNVDLSRFESKTVDGERLYSLSYKLKVIFGAQEGILQFEAVSQGQTIGTTSINFNTLKYY</sequence>
<protein>
    <submittedName>
        <fullName evidence="1">Uncharacterized protein</fullName>
    </submittedName>
</protein>
<name>A0A5N6VQE2_9EURO</name>
<gene>
    <name evidence="1" type="ORF">BDV41DRAFT_579164</name>
</gene>
<dbReference type="AlphaFoldDB" id="A0A5N6VQE2"/>